<keyword evidence="6" id="KW-1185">Reference proteome</keyword>
<dbReference type="SUPFAM" id="SSF51905">
    <property type="entry name" value="FAD/NAD(P)-binding domain"/>
    <property type="match status" value="1"/>
</dbReference>
<evidence type="ECO:0000256" key="1">
    <source>
        <dbReference type="ARBA" id="ARBA00009183"/>
    </source>
</evidence>
<dbReference type="InterPro" id="IPR036188">
    <property type="entry name" value="FAD/NAD-bd_sf"/>
</dbReference>
<reference evidence="5" key="1">
    <citation type="submission" date="2020-07" db="EMBL/GenBank/DDBJ databases">
        <authorList>
            <person name="Nieuwenhuis M."/>
            <person name="Van De Peppel L.J.J."/>
        </authorList>
    </citation>
    <scope>NUCLEOTIDE SEQUENCE</scope>
    <source>
        <strain evidence="5">AP01</strain>
        <tissue evidence="5">Mycelium</tissue>
    </source>
</reference>
<proteinExistence type="inferred from homology"/>
<accession>A0A9P7G4V1</accession>
<dbReference type="EMBL" id="JABCKV010000474">
    <property type="protein sequence ID" value="KAG5640855.1"/>
    <property type="molecule type" value="Genomic_DNA"/>
</dbReference>
<dbReference type="OrthoDB" id="66881at2759"/>
<keyword evidence="4" id="KW-0560">Oxidoreductase</keyword>
<protein>
    <submittedName>
        <fullName evidence="5">Uncharacterized protein</fullName>
    </submittedName>
</protein>
<evidence type="ECO:0000256" key="4">
    <source>
        <dbReference type="ARBA" id="ARBA00023002"/>
    </source>
</evidence>
<dbReference type="InterPro" id="IPR050346">
    <property type="entry name" value="FMO-like"/>
</dbReference>
<comment type="caution">
    <text evidence="5">The sequence shown here is derived from an EMBL/GenBank/DDBJ whole genome shotgun (WGS) entry which is preliminary data.</text>
</comment>
<gene>
    <name evidence="5" type="ORF">DXG03_006820</name>
</gene>
<evidence type="ECO:0000313" key="6">
    <source>
        <dbReference type="Proteomes" id="UP000775547"/>
    </source>
</evidence>
<evidence type="ECO:0000256" key="3">
    <source>
        <dbReference type="ARBA" id="ARBA00022827"/>
    </source>
</evidence>
<organism evidence="5 6">
    <name type="scientific">Asterophora parasitica</name>
    <dbReference type="NCBI Taxonomy" id="117018"/>
    <lineage>
        <taxon>Eukaryota</taxon>
        <taxon>Fungi</taxon>
        <taxon>Dikarya</taxon>
        <taxon>Basidiomycota</taxon>
        <taxon>Agaricomycotina</taxon>
        <taxon>Agaricomycetes</taxon>
        <taxon>Agaricomycetidae</taxon>
        <taxon>Agaricales</taxon>
        <taxon>Tricholomatineae</taxon>
        <taxon>Lyophyllaceae</taxon>
        <taxon>Asterophora</taxon>
    </lineage>
</organism>
<dbReference type="GO" id="GO:0050661">
    <property type="term" value="F:NADP binding"/>
    <property type="evidence" value="ECO:0007669"/>
    <property type="project" value="InterPro"/>
</dbReference>
<name>A0A9P7G4V1_9AGAR</name>
<keyword evidence="2" id="KW-0285">Flavoprotein</keyword>
<dbReference type="Proteomes" id="UP000775547">
    <property type="component" value="Unassembled WGS sequence"/>
</dbReference>
<keyword evidence="3" id="KW-0274">FAD</keyword>
<evidence type="ECO:0000313" key="5">
    <source>
        <dbReference type="EMBL" id="KAG5640855.1"/>
    </source>
</evidence>
<evidence type="ECO:0000256" key="2">
    <source>
        <dbReference type="ARBA" id="ARBA00022630"/>
    </source>
</evidence>
<dbReference type="PANTHER" id="PTHR23023">
    <property type="entry name" value="DIMETHYLANILINE MONOOXYGENASE"/>
    <property type="match status" value="1"/>
</dbReference>
<comment type="similarity">
    <text evidence="1">Belongs to the FMO family.</text>
</comment>
<reference evidence="5" key="2">
    <citation type="submission" date="2021-10" db="EMBL/GenBank/DDBJ databases">
        <title>Phylogenomics reveals ancestral predisposition of the termite-cultivated fungus Termitomyces towards a domesticated lifestyle.</title>
        <authorList>
            <person name="Auxier B."/>
            <person name="Grum-Grzhimaylo A."/>
            <person name="Cardenas M.E."/>
            <person name="Lodge J.D."/>
            <person name="Laessoe T."/>
            <person name="Pedersen O."/>
            <person name="Smith M.E."/>
            <person name="Kuyper T.W."/>
            <person name="Franco-Molano E.A."/>
            <person name="Baroni T.J."/>
            <person name="Aanen D.K."/>
        </authorList>
    </citation>
    <scope>NUCLEOTIDE SEQUENCE</scope>
    <source>
        <strain evidence="5">AP01</strain>
        <tissue evidence="5">Mycelium</tissue>
    </source>
</reference>
<dbReference type="InterPro" id="IPR020946">
    <property type="entry name" value="Flavin_mOase-like"/>
</dbReference>
<dbReference type="Gene3D" id="3.50.50.60">
    <property type="entry name" value="FAD/NAD(P)-binding domain"/>
    <property type="match status" value="1"/>
</dbReference>
<dbReference type="AlphaFoldDB" id="A0A9P7G4V1"/>
<feature type="non-terminal residue" evidence="5">
    <location>
        <position position="262"/>
    </location>
</feature>
<dbReference type="Pfam" id="PF00743">
    <property type="entry name" value="FMO-like"/>
    <property type="match status" value="1"/>
</dbReference>
<dbReference type="GO" id="GO:0050660">
    <property type="term" value="F:flavin adenine dinucleotide binding"/>
    <property type="evidence" value="ECO:0007669"/>
    <property type="project" value="InterPro"/>
</dbReference>
<sequence>GLISYREFVRAGYDVHLFERDNGPGGNWYYSDEVSDIAPIPNADASVGDYVPSLPPKGVNLPYEAVYRGKGSDELLRRHRAPKPIWQTLHSNAPAPIQQITELPWPKGTSWELPHAKLGRYIRAFASYHGINSNDKNPRITYNTRVELVEKRYDARGAEAGWTLTLKTVERTGAHSSKATWRTQDFDAVVVASGRYNAPNIPNIPGLKEWAERFPGHVQHSRAYRRPEPYANKTVLIVGAAVSPRRAPGLLGCYQSLSGKQL</sequence>
<dbReference type="GO" id="GO:0004499">
    <property type="term" value="F:N,N-dimethylaniline monooxygenase activity"/>
    <property type="evidence" value="ECO:0007669"/>
    <property type="project" value="InterPro"/>
</dbReference>